<comment type="function">
    <text evidence="13">GDP-Man:Man(3)GlcNAc(2)-PP-Dol alpha-1,2-mannosyltransferase that operates in the biosynthetic pathway of dolichol-linked oligosaccharides, the glycan precursors employed in protein asparagine (N)-glycosylation. The assembly of dolichol-linked oligosaccharides begins on the cytosolic side of the endoplasmic reticulum membrane and finishes in its lumen. The sequential addition of sugars to dolichol pyrophosphate produces dolichol-linked oligosaccharides containing fourteen sugars, including two GlcNAcs, nine mannoses and three glucoses. Once assembled, the oligosaccharide is transferred from the lipid to nascent proteins by oligosaccharyltransferases. Catalyzes, on the cytoplasmic face of the endoplasmic reticulum, the addition of the fourth and fifth mannose residues to the dolichol-linked oligosaccharide chain, to produce Man(5)GlcNAc(2)-PP-dolichol core oligosaccharide. Man(5)GlcNAc(2)-PP-dolichol is a substrate for ALG3, the following enzyme in the biosynthetic pathway.</text>
</comment>
<dbReference type="Gene3D" id="3.40.50.2000">
    <property type="entry name" value="Glycogen Phosphorylase B"/>
    <property type="match status" value="1"/>
</dbReference>
<dbReference type="EMBL" id="JARQZJ010000031">
    <property type="protein sequence ID" value="KAK9874479.1"/>
    <property type="molecule type" value="Genomic_DNA"/>
</dbReference>
<dbReference type="InterPro" id="IPR038013">
    <property type="entry name" value="ALG11"/>
</dbReference>
<evidence type="ECO:0000256" key="2">
    <source>
        <dbReference type="ARBA" id="ARBA00004922"/>
    </source>
</evidence>
<evidence type="ECO:0000256" key="1">
    <source>
        <dbReference type="ARBA" id="ARBA00004389"/>
    </source>
</evidence>
<name>A0AAW1U1F5_9CUCU</name>
<dbReference type="GO" id="GO:0004377">
    <property type="term" value="F:GDP-Man:Man(3)GlcNAc(2)-PP-Dol alpha-1,2-mannosyltransferase activity"/>
    <property type="evidence" value="ECO:0007669"/>
    <property type="project" value="UniProtKB-UniRule"/>
</dbReference>
<evidence type="ECO:0000256" key="8">
    <source>
        <dbReference type="ARBA" id="ARBA00022692"/>
    </source>
</evidence>
<keyword evidence="9 14" id="KW-0256">Endoplasmic reticulum</keyword>
<proteinExistence type="inferred from homology"/>
<dbReference type="InterPro" id="IPR001296">
    <property type="entry name" value="Glyco_trans_1"/>
</dbReference>
<evidence type="ECO:0000256" key="14">
    <source>
        <dbReference type="RuleBase" id="RU367051"/>
    </source>
</evidence>
<dbReference type="Pfam" id="PF15924">
    <property type="entry name" value="ALG11_N"/>
    <property type="match status" value="1"/>
</dbReference>
<comment type="subcellular location">
    <subcellularLocation>
        <location evidence="1">Endoplasmic reticulum membrane</location>
        <topology evidence="1">Single-pass membrane protein</topology>
    </subcellularLocation>
</comment>
<evidence type="ECO:0000256" key="11">
    <source>
        <dbReference type="ARBA" id="ARBA00023136"/>
    </source>
</evidence>
<keyword evidence="10 14" id="KW-1133">Transmembrane helix</keyword>
<dbReference type="PANTHER" id="PTHR45919:SF1">
    <property type="entry name" value="GDP-MAN:MAN(3)GLCNAC(2)-PP-DOL ALPHA-1,2-MANNOSYLTRANSFERASE"/>
    <property type="match status" value="1"/>
</dbReference>
<comment type="catalytic activity">
    <reaction evidence="12 14">
        <text>an alpha-D-Man-(1-&gt;3)-[alpha-D-Man-(1-&gt;6)]-beta-D-Man-(1-&gt;4)-beta-D-GlcNAc-(1-&gt;4)-alpha-D-GlcNAc-diphospho-di-trans,poly-cis-dolichol + 2 GDP-alpha-D-mannose = an alpha-D-Man-(1-&gt;2)-alpha-D-Man-(1-&gt;2)-alpha-D-Man-(1-&gt;3)-[alpha-D-Man-(1-&gt;6)]-beta-D-Man-(1-&gt;4)-beta-D-GlcNAc-(1-&gt;4)-alpha-D-GlcNAc-diphospho-di-trans,poly-cis-dolichol + 2 GDP + 2 H(+)</text>
        <dbReference type="Rhea" id="RHEA:29523"/>
        <dbReference type="Rhea" id="RHEA-COMP:19515"/>
        <dbReference type="Rhea" id="RHEA-COMP:19516"/>
        <dbReference type="ChEBI" id="CHEBI:15378"/>
        <dbReference type="ChEBI" id="CHEBI:57527"/>
        <dbReference type="ChEBI" id="CHEBI:58189"/>
        <dbReference type="ChEBI" id="CHEBI:132511"/>
        <dbReference type="ChEBI" id="CHEBI:132515"/>
        <dbReference type="EC" id="2.4.1.131"/>
    </reaction>
    <physiologicalReaction direction="left-to-right" evidence="12 14">
        <dbReference type="Rhea" id="RHEA:29524"/>
    </physiologicalReaction>
</comment>
<dbReference type="AlphaFoldDB" id="A0AAW1U1F5"/>
<feature type="domain" description="ALG11 mannosyltransferase N-terminal" evidence="16">
    <location>
        <begin position="48"/>
        <end position="253"/>
    </location>
</feature>
<evidence type="ECO:0000256" key="6">
    <source>
        <dbReference type="ARBA" id="ARBA00022676"/>
    </source>
</evidence>
<feature type="transmembrane region" description="Helical" evidence="14">
    <location>
        <begin position="6"/>
        <end position="32"/>
    </location>
</feature>
<sequence>MSFFYWCFVLALVSLISVIFIVICLLVFIQYFKRLFHKNKIINSKTLKVGIFHPYCNAGGGGERVLWVALELLQKRYPKAEFYIYTGDIHVTPVEILQNVKKTMNIDIEDTIKFVYLTKRAWIEAVKYPYFTLLGQAFGSMILGFEALKKCTPDIMLDTIGLTFAMLIFKYLGGCKTGSYIHYPIITKEMTKRVSNREATYNNRRVIARSPFLTFGKLIYYRYFGMLYSFAGRFSDITMVNSTFTLEHLSLLWNTAVHLVYPPCDVDQFKKIEKSIEKPEEFRILSLAQFRPEKDHVLQLESLYEFRSIVPEEIFENTTLVLIGSCRNKDDEERVKDLKDLSKHLSLENNVEFKVNISFDDLLQELKNAFIGIHTMRDEHFGISVVEQMAAGLIVIAHRSGGPLLDIIETCEGSRLGFLAVYPHEYAFYLRYIIEAEKNEIHAIQERAKSSVDRFNTKKFQEEFLRAVDPLFRI</sequence>
<dbReference type="CDD" id="cd03806">
    <property type="entry name" value="GT4_ALG11-like"/>
    <property type="match status" value="1"/>
</dbReference>
<evidence type="ECO:0000256" key="9">
    <source>
        <dbReference type="ARBA" id="ARBA00022824"/>
    </source>
</evidence>
<keyword evidence="7 14" id="KW-0808">Transferase</keyword>
<dbReference type="PANTHER" id="PTHR45919">
    <property type="entry name" value="GDP-MAN:MAN(3)GLCNAC(2)-PP-DOL ALPHA-1,2-MANNOSYLTRANSFERASE"/>
    <property type="match status" value="1"/>
</dbReference>
<keyword evidence="6 14" id="KW-0328">Glycosyltransferase</keyword>
<evidence type="ECO:0000256" key="4">
    <source>
        <dbReference type="ARBA" id="ARBA00012645"/>
    </source>
</evidence>
<keyword evidence="8 14" id="KW-0812">Transmembrane</keyword>
<comment type="pathway">
    <text evidence="2 14">Protein modification; protein glycosylation.</text>
</comment>
<keyword evidence="18" id="KW-1185">Reference proteome</keyword>
<dbReference type="Pfam" id="PF00534">
    <property type="entry name" value="Glycos_transf_1"/>
    <property type="match status" value="1"/>
</dbReference>
<evidence type="ECO:0000259" key="16">
    <source>
        <dbReference type="Pfam" id="PF15924"/>
    </source>
</evidence>
<comment type="similarity">
    <text evidence="3 14">Belongs to the glycosyltransferase group 1 family. Glycosyltransferase 4 subfamily.</text>
</comment>
<keyword evidence="11 14" id="KW-0472">Membrane</keyword>
<reference evidence="17 18" key="1">
    <citation type="submission" date="2023-03" db="EMBL/GenBank/DDBJ databases">
        <title>Genome insight into feeding habits of ladybird beetles.</title>
        <authorList>
            <person name="Li H.-S."/>
            <person name="Huang Y.-H."/>
            <person name="Pang H."/>
        </authorList>
    </citation>
    <scope>NUCLEOTIDE SEQUENCE [LARGE SCALE GENOMIC DNA]</scope>
    <source>
        <strain evidence="17">SYSU_2023b</strain>
        <tissue evidence="17">Whole body</tissue>
    </source>
</reference>
<comment type="caution">
    <text evidence="17">The sequence shown here is derived from an EMBL/GenBank/DDBJ whole genome shotgun (WGS) entry which is preliminary data.</text>
</comment>
<evidence type="ECO:0000259" key="15">
    <source>
        <dbReference type="Pfam" id="PF00534"/>
    </source>
</evidence>
<evidence type="ECO:0000256" key="12">
    <source>
        <dbReference type="ARBA" id="ARBA00045065"/>
    </source>
</evidence>
<evidence type="ECO:0000256" key="10">
    <source>
        <dbReference type="ARBA" id="ARBA00022989"/>
    </source>
</evidence>
<dbReference type="SUPFAM" id="SSF53756">
    <property type="entry name" value="UDP-Glycosyltransferase/glycogen phosphorylase"/>
    <property type="match status" value="1"/>
</dbReference>
<evidence type="ECO:0000256" key="3">
    <source>
        <dbReference type="ARBA" id="ARBA00009481"/>
    </source>
</evidence>
<dbReference type="EC" id="2.4.1.131" evidence="4 14"/>
<dbReference type="GO" id="GO:0006487">
    <property type="term" value="P:protein N-linked glycosylation"/>
    <property type="evidence" value="ECO:0007669"/>
    <property type="project" value="TreeGrafter"/>
</dbReference>
<accession>A0AAW1U1F5</accession>
<evidence type="ECO:0000256" key="5">
    <source>
        <dbReference type="ARBA" id="ARBA00022018"/>
    </source>
</evidence>
<dbReference type="GO" id="GO:0005789">
    <property type="term" value="C:endoplasmic reticulum membrane"/>
    <property type="evidence" value="ECO:0007669"/>
    <property type="project" value="UniProtKB-SubCell"/>
</dbReference>
<organism evidence="17 18">
    <name type="scientific">Henosepilachna vigintioctopunctata</name>
    <dbReference type="NCBI Taxonomy" id="420089"/>
    <lineage>
        <taxon>Eukaryota</taxon>
        <taxon>Metazoa</taxon>
        <taxon>Ecdysozoa</taxon>
        <taxon>Arthropoda</taxon>
        <taxon>Hexapoda</taxon>
        <taxon>Insecta</taxon>
        <taxon>Pterygota</taxon>
        <taxon>Neoptera</taxon>
        <taxon>Endopterygota</taxon>
        <taxon>Coleoptera</taxon>
        <taxon>Polyphaga</taxon>
        <taxon>Cucujiformia</taxon>
        <taxon>Coccinelloidea</taxon>
        <taxon>Coccinellidae</taxon>
        <taxon>Epilachninae</taxon>
        <taxon>Epilachnini</taxon>
        <taxon>Henosepilachna</taxon>
    </lineage>
</organism>
<dbReference type="Proteomes" id="UP001431783">
    <property type="component" value="Unassembled WGS sequence"/>
</dbReference>
<dbReference type="InterPro" id="IPR031814">
    <property type="entry name" value="ALG11_N"/>
</dbReference>
<gene>
    <name evidence="17" type="ORF">WA026_002827</name>
</gene>
<evidence type="ECO:0000256" key="7">
    <source>
        <dbReference type="ARBA" id="ARBA00022679"/>
    </source>
</evidence>
<evidence type="ECO:0000313" key="17">
    <source>
        <dbReference type="EMBL" id="KAK9874479.1"/>
    </source>
</evidence>
<feature type="domain" description="Glycosyl transferase family 1" evidence="15">
    <location>
        <begin position="269"/>
        <end position="439"/>
    </location>
</feature>
<protein>
    <recommendedName>
        <fullName evidence="5 14">GDP-Man:Man(3)GlcNAc(2)-PP-Dol alpha-1,2-mannosyltransferase</fullName>
        <ecNumber evidence="4 14">2.4.1.131</ecNumber>
    </recommendedName>
</protein>
<evidence type="ECO:0000256" key="13">
    <source>
        <dbReference type="ARBA" id="ARBA00045128"/>
    </source>
</evidence>
<evidence type="ECO:0000313" key="18">
    <source>
        <dbReference type="Proteomes" id="UP001431783"/>
    </source>
</evidence>